<dbReference type="EMBL" id="CP002343">
    <property type="protein sequence ID" value="ADU46870.1"/>
    <property type="molecule type" value="Genomic_DNA"/>
</dbReference>
<organism evidence="2 3">
    <name type="scientific">Intrasporangium calvum (strain ATCC 23552 / DSM 43043 / JCM 3097 / NBRC 12989 / NCIMB 10167 / NRRL B-3866 / 7 KIP)</name>
    <dbReference type="NCBI Taxonomy" id="710696"/>
    <lineage>
        <taxon>Bacteria</taxon>
        <taxon>Bacillati</taxon>
        <taxon>Actinomycetota</taxon>
        <taxon>Actinomycetes</taxon>
        <taxon>Micrococcales</taxon>
        <taxon>Intrasporangiaceae</taxon>
        <taxon>Intrasporangium</taxon>
    </lineage>
</organism>
<dbReference type="KEGG" id="ica:Intca_0316"/>
<keyword evidence="1" id="KW-0812">Transmembrane</keyword>
<reference evidence="2 3" key="1">
    <citation type="journal article" date="2010" name="Stand. Genomic Sci.">
        <title>Complete genome sequence of Intrasporangium calvum type strain (7 KIP).</title>
        <authorList>
            <person name="Del Rio T.G."/>
            <person name="Chertkov O."/>
            <person name="Yasawong M."/>
            <person name="Lucas S."/>
            <person name="Deshpande S."/>
            <person name="Cheng J.F."/>
            <person name="Detter C."/>
            <person name="Tapia R."/>
            <person name="Han C."/>
            <person name="Goodwin L."/>
            <person name="Pitluck S."/>
            <person name="Liolios K."/>
            <person name="Ivanova N."/>
            <person name="Mavromatis K."/>
            <person name="Pati A."/>
            <person name="Chen A."/>
            <person name="Palaniappan K."/>
            <person name="Land M."/>
            <person name="Hauser L."/>
            <person name="Chang Y.J."/>
            <person name="Jeffries C.D."/>
            <person name="Rohde M."/>
            <person name="Pukall R."/>
            <person name="Sikorski J."/>
            <person name="Goker M."/>
            <person name="Woyke T."/>
            <person name="Bristow J."/>
            <person name="Eisen J.A."/>
            <person name="Markowitz V."/>
            <person name="Hugenholtz P."/>
            <person name="Kyrpides N.C."/>
            <person name="Klenk H.P."/>
            <person name="Lapidus A."/>
        </authorList>
    </citation>
    <scope>NUCLEOTIDE SEQUENCE [LARGE SCALE GENOMIC DNA]</scope>
    <source>
        <strain evidence="3">ATCC 23552 / DSM 43043 / JCM 3097 / NBRC 12989 / 7 KIP</strain>
    </source>
</reference>
<accession>E6S7H5</accession>
<gene>
    <name evidence="2" type="ordered locus">Intca_0316</name>
</gene>
<name>E6S7H5_INTC7</name>
<dbReference type="STRING" id="710696.Intca_0316"/>
<dbReference type="AlphaFoldDB" id="E6S7H5"/>
<dbReference type="HOGENOM" id="CLU_1774922_0_0_11"/>
<keyword evidence="1" id="KW-1133">Transmembrane helix</keyword>
<dbReference type="Proteomes" id="UP000008914">
    <property type="component" value="Chromosome"/>
</dbReference>
<sequence>MVAAFFALLGATAGDDDTAFTWVVAGLFVIAAALRVLIWFRGLAARALISTEQYLVVMRRGRVERWMPWAAMTVIRVCPGDLLPEWHRGGGTWFTVTGEPVTAMRPISPFAGELGEYLVRRRDRAHATATIEAAADAHGVRLIVSQ</sequence>
<proteinExistence type="predicted"/>
<evidence type="ECO:0000256" key="1">
    <source>
        <dbReference type="SAM" id="Phobius"/>
    </source>
</evidence>
<evidence type="ECO:0000313" key="3">
    <source>
        <dbReference type="Proteomes" id="UP000008914"/>
    </source>
</evidence>
<keyword evidence="1" id="KW-0472">Membrane</keyword>
<feature type="transmembrane region" description="Helical" evidence="1">
    <location>
        <begin position="23"/>
        <end position="40"/>
    </location>
</feature>
<protein>
    <submittedName>
        <fullName evidence="2">Uncharacterized protein</fullName>
    </submittedName>
</protein>
<evidence type="ECO:0000313" key="2">
    <source>
        <dbReference type="EMBL" id="ADU46870.1"/>
    </source>
</evidence>
<keyword evidence="3" id="KW-1185">Reference proteome</keyword>